<dbReference type="Pfam" id="PF08573">
    <property type="entry name" value="SAE2"/>
    <property type="match status" value="1"/>
</dbReference>
<organism evidence="6 7">
    <name type="scientific">Erythranthe guttata</name>
    <name type="common">Yellow monkey flower</name>
    <name type="synonym">Mimulus guttatus</name>
    <dbReference type="NCBI Taxonomy" id="4155"/>
    <lineage>
        <taxon>Eukaryota</taxon>
        <taxon>Viridiplantae</taxon>
        <taxon>Streptophyta</taxon>
        <taxon>Embryophyta</taxon>
        <taxon>Tracheophyta</taxon>
        <taxon>Spermatophyta</taxon>
        <taxon>Magnoliopsida</taxon>
        <taxon>eudicotyledons</taxon>
        <taxon>Gunneridae</taxon>
        <taxon>Pentapetalae</taxon>
        <taxon>asterids</taxon>
        <taxon>lamiids</taxon>
        <taxon>Lamiales</taxon>
        <taxon>Phrymaceae</taxon>
        <taxon>Erythranthe</taxon>
    </lineage>
</organism>
<keyword evidence="7" id="KW-1185">Reference proteome</keyword>
<dbReference type="PANTHER" id="PTHR15107:SF0">
    <property type="entry name" value="DNA ENDONUCLEASE ACTIVATOR CTP1 C-TERMINAL DOMAIN-CONTAINING PROTEIN"/>
    <property type="match status" value="1"/>
</dbReference>
<keyword evidence="3" id="KW-0539">Nucleus</keyword>
<dbReference type="PhylomeDB" id="A0A022QKR4"/>
<feature type="domain" description="DNA endonuclease activator Ctp1 C-terminal" evidence="5">
    <location>
        <begin position="661"/>
        <end position="695"/>
    </location>
</feature>
<protein>
    <recommendedName>
        <fullName evidence="5">DNA endonuclease activator Ctp1 C-terminal domain-containing protein</fullName>
    </recommendedName>
</protein>
<evidence type="ECO:0000313" key="6">
    <source>
        <dbReference type="EMBL" id="EYU27080.1"/>
    </source>
</evidence>
<keyword evidence="4" id="KW-0175">Coiled coil</keyword>
<dbReference type="InterPro" id="IPR013882">
    <property type="entry name" value="Ctp1_C"/>
</dbReference>
<keyword evidence="2" id="KW-0227">DNA damage</keyword>
<dbReference type="PANTHER" id="PTHR15107">
    <property type="entry name" value="RETINOBLASTOMA BINDING PROTEIN 8"/>
    <property type="match status" value="1"/>
</dbReference>
<reference evidence="6 7" key="1">
    <citation type="journal article" date="2013" name="Proc. Natl. Acad. Sci. U.S.A.">
        <title>Fine-scale variation in meiotic recombination in Mimulus inferred from population shotgun sequencing.</title>
        <authorList>
            <person name="Hellsten U."/>
            <person name="Wright K.M."/>
            <person name="Jenkins J."/>
            <person name="Shu S."/>
            <person name="Yuan Y."/>
            <person name="Wessler S.R."/>
            <person name="Schmutz J."/>
            <person name="Willis J.H."/>
            <person name="Rokhsar D.S."/>
        </authorList>
    </citation>
    <scope>NUCLEOTIDE SEQUENCE [LARGE SCALE GENOMIC DNA]</scope>
    <source>
        <strain evidence="7">cv. DUN x IM62</strain>
    </source>
</reference>
<dbReference type="Proteomes" id="UP000030748">
    <property type="component" value="Unassembled WGS sequence"/>
</dbReference>
<dbReference type="AlphaFoldDB" id="A0A022QKR4"/>
<gene>
    <name evidence="6" type="ORF">MIMGU_mgv1a002223mg</name>
</gene>
<proteinExistence type="predicted"/>
<evidence type="ECO:0000259" key="5">
    <source>
        <dbReference type="Pfam" id="PF08573"/>
    </source>
</evidence>
<evidence type="ECO:0000256" key="2">
    <source>
        <dbReference type="ARBA" id="ARBA00022763"/>
    </source>
</evidence>
<evidence type="ECO:0000313" key="7">
    <source>
        <dbReference type="Proteomes" id="UP000030748"/>
    </source>
</evidence>
<evidence type="ECO:0000256" key="3">
    <source>
        <dbReference type="ARBA" id="ARBA00023242"/>
    </source>
</evidence>
<dbReference type="InterPro" id="IPR033316">
    <property type="entry name" value="RBBP8-like"/>
</dbReference>
<evidence type="ECO:0000256" key="1">
    <source>
        <dbReference type="ARBA" id="ARBA00004123"/>
    </source>
</evidence>
<evidence type="ECO:0000256" key="4">
    <source>
        <dbReference type="SAM" id="Coils"/>
    </source>
</evidence>
<comment type="subcellular location">
    <subcellularLocation>
        <location evidence="1">Nucleus</location>
    </subcellularLocation>
</comment>
<dbReference type="GO" id="GO:0003684">
    <property type="term" value="F:damaged DNA binding"/>
    <property type="evidence" value="ECO:0000318"/>
    <property type="project" value="GO_Central"/>
</dbReference>
<name>A0A022QKR4_ERYGU</name>
<dbReference type="EMBL" id="KI631506">
    <property type="protein sequence ID" value="EYU27080.1"/>
    <property type="molecule type" value="Genomic_DNA"/>
</dbReference>
<dbReference type="GO" id="GO:0005634">
    <property type="term" value="C:nucleus"/>
    <property type="evidence" value="ECO:0007669"/>
    <property type="project" value="UniProtKB-SubCell"/>
</dbReference>
<dbReference type="STRING" id="4155.A0A022QKR4"/>
<dbReference type="GO" id="GO:0010792">
    <property type="term" value="P:DNA double-strand break processing involved in repair via single-strand annealing"/>
    <property type="evidence" value="ECO:0000318"/>
    <property type="project" value="GO_Central"/>
</dbReference>
<feature type="coiled-coil region" evidence="4">
    <location>
        <begin position="313"/>
        <end position="382"/>
    </location>
</feature>
<feature type="coiled-coil region" evidence="4">
    <location>
        <begin position="64"/>
        <end position="263"/>
    </location>
</feature>
<sequence>MESNLQKSPKLGHPADTSDAKYVSGLSTILVATIQEAKDRISQIEYIFCSQLFPNFQTNFQSLQKILSEAREAAESEYKDKEKDLLLQIEKLQCQKQQVLEENQSLKREKDRFINTEGQSCNRLMELQNELKQKTAEANEVREAHQILQKLLESKSSHLHSYERTIKDLEEKNSVHLKMQKKLEVDNNELRLELMKKSKEVDEVMELQNKLLQVNQSKASLIVQKEIQLKNHEEKIIGLISKLKNIENNVYEMESELRDKTKEVEKGKELQGNLLKKMEFQASEIMNNEQLLSKYEIENRALAAKLESLVSCTDELQKELGRKNSELEEFRKMKGQFVQQSDSFNFGNIKKEQSLEEFDEERKRLLDKQKYLEDKVEKLEKGLSDRIEESSEGMELHGKLLQQIQVKDSDLQSEKRKKRDAIVAYKKLKSEYNFLLKKYALTQETMLPPDKMGDESETIRHYQTPVPSRDIDNHTSKVSGTASDVIKPVNEQELLEGKKGVPFVQKSSPVSPSTSNIPVAPRFPSSVKTCPPAGAKRPLSYWRDTRSHQSRVGPDPHDDFLDTPLENVRGNLGKMAKQNIPEVSKPSPVDTTLDNSETQDMDADAEREMMRTSPPPKTGASGFKYVEPVRKKFMRDNLKGVECKQCKKFYDAVLPGAGGENSKQNNRCEHHEGVSRHRYRYAPPLTPEGFWNIGFESEM</sequence>
<accession>A0A022QKR4</accession>
<dbReference type="eggNOG" id="KOG0965">
    <property type="taxonomic scope" value="Eukaryota"/>
</dbReference>